<dbReference type="AlphaFoldDB" id="A0AAD4S2W9"/>
<comment type="caution">
    <text evidence="2">The sequence shown here is derived from an EMBL/GenBank/DDBJ whole genome shotgun (WGS) entry which is preliminary data.</text>
</comment>
<reference evidence="2" key="1">
    <citation type="submission" date="2022-04" db="EMBL/GenBank/DDBJ databases">
        <title>A functionally conserved STORR gene fusion in Papaver species that diverged 16.8 million years ago.</title>
        <authorList>
            <person name="Catania T."/>
        </authorList>
    </citation>
    <scope>NUCLEOTIDE SEQUENCE</scope>
    <source>
        <strain evidence="2">S-188037</strain>
    </source>
</reference>
<keyword evidence="1" id="KW-0472">Membrane</keyword>
<proteinExistence type="predicted"/>
<keyword evidence="3" id="KW-1185">Reference proteome</keyword>
<dbReference type="InterPro" id="IPR036259">
    <property type="entry name" value="MFS_trans_sf"/>
</dbReference>
<evidence type="ECO:0000313" key="3">
    <source>
        <dbReference type="Proteomes" id="UP001202328"/>
    </source>
</evidence>
<dbReference type="Gene3D" id="1.20.1250.20">
    <property type="entry name" value="MFS general substrate transporter like domains"/>
    <property type="match status" value="1"/>
</dbReference>
<feature type="non-terminal residue" evidence="2">
    <location>
        <position position="1"/>
    </location>
</feature>
<evidence type="ECO:0000313" key="2">
    <source>
        <dbReference type="EMBL" id="KAI3857197.1"/>
    </source>
</evidence>
<accession>A0AAD4S2W9</accession>
<dbReference type="EMBL" id="JAJJMB010014886">
    <property type="protein sequence ID" value="KAI3857197.1"/>
    <property type="molecule type" value="Genomic_DNA"/>
</dbReference>
<sequence length="75" mass="8785">VVDKETKGSGSESWLSSNLNRGHYDYYYWVLAVLSFVNFLYFLVCSWAYGSDKNEEDIRVLRDEGEDVKEKNIHV</sequence>
<protein>
    <submittedName>
        <fullName evidence="2">Uncharacterized protein</fullName>
    </submittedName>
</protein>
<gene>
    <name evidence="2" type="ORF">MKW98_010611</name>
</gene>
<name>A0AAD4S2W9_9MAGN</name>
<dbReference type="Proteomes" id="UP001202328">
    <property type="component" value="Unassembled WGS sequence"/>
</dbReference>
<organism evidence="2 3">
    <name type="scientific">Papaver atlanticum</name>
    <dbReference type="NCBI Taxonomy" id="357466"/>
    <lineage>
        <taxon>Eukaryota</taxon>
        <taxon>Viridiplantae</taxon>
        <taxon>Streptophyta</taxon>
        <taxon>Embryophyta</taxon>
        <taxon>Tracheophyta</taxon>
        <taxon>Spermatophyta</taxon>
        <taxon>Magnoliopsida</taxon>
        <taxon>Ranunculales</taxon>
        <taxon>Papaveraceae</taxon>
        <taxon>Papaveroideae</taxon>
        <taxon>Papaver</taxon>
    </lineage>
</organism>
<keyword evidence="1" id="KW-0812">Transmembrane</keyword>
<feature type="transmembrane region" description="Helical" evidence="1">
    <location>
        <begin position="26"/>
        <end position="49"/>
    </location>
</feature>
<keyword evidence="1" id="KW-1133">Transmembrane helix</keyword>
<evidence type="ECO:0000256" key="1">
    <source>
        <dbReference type="SAM" id="Phobius"/>
    </source>
</evidence>